<dbReference type="EMBL" id="AYKW01000017">
    <property type="protein sequence ID" value="PIL30031.1"/>
    <property type="molecule type" value="Genomic_DNA"/>
</dbReference>
<sequence length="329" mass="35985">MSATVALNEPPVPHATLLLVGPAFMGALTSWMIFGISIVQLLYWVFILDIFLTVVAAAMGWHILFSGWGRTTNLVQPGWTFSAIGAGDGIIATTVQIFYAWRIWVLKRWLIVPGLIVLIALAQLGSTLSIAAGLIAVTMVYLLTMAKKNTRTLNGGERAINRLIRLSVETGCLTAASAIIELGFFLGPTTKNTNLHLFLYVLHPYHVPATQLYSLPLFPIAESALIFGKIYSNMMMTSLNSRTGTQQMATSRSTTDVTSRSIAFTPYFRTGTASIRADQTSPVIHITSRTEVFANGVGSTNCEDKETIQDDIEMMVRKPSVRLETFSSV</sequence>
<comment type="caution">
    <text evidence="3">The sequence shown here is derived from an EMBL/GenBank/DDBJ whole genome shotgun (WGS) entry which is preliminary data.</text>
</comment>
<feature type="transmembrane region" description="Helical" evidence="1">
    <location>
        <begin position="79"/>
        <end position="101"/>
    </location>
</feature>
<dbReference type="Proteomes" id="UP000230002">
    <property type="component" value="Unassembled WGS sequence"/>
</dbReference>
<dbReference type="AlphaFoldDB" id="A0A2G8S8E2"/>
<keyword evidence="1" id="KW-1133">Transmembrane helix</keyword>
<feature type="transmembrane region" description="Helical" evidence="1">
    <location>
        <begin position="12"/>
        <end position="34"/>
    </location>
</feature>
<feature type="domain" description="DUF6534" evidence="2">
    <location>
        <begin position="134"/>
        <end position="243"/>
    </location>
</feature>
<organism evidence="3 4">
    <name type="scientific">Ganoderma sinense ZZ0214-1</name>
    <dbReference type="NCBI Taxonomy" id="1077348"/>
    <lineage>
        <taxon>Eukaryota</taxon>
        <taxon>Fungi</taxon>
        <taxon>Dikarya</taxon>
        <taxon>Basidiomycota</taxon>
        <taxon>Agaricomycotina</taxon>
        <taxon>Agaricomycetes</taxon>
        <taxon>Polyporales</taxon>
        <taxon>Polyporaceae</taxon>
        <taxon>Ganoderma</taxon>
    </lineage>
</organism>
<dbReference type="OrthoDB" id="2730829at2759"/>
<dbReference type="STRING" id="1077348.A0A2G8S8E2"/>
<keyword evidence="1" id="KW-0812">Transmembrane</keyword>
<feature type="transmembrane region" description="Helical" evidence="1">
    <location>
        <begin position="166"/>
        <end position="187"/>
    </location>
</feature>
<dbReference type="Pfam" id="PF20152">
    <property type="entry name" value="DUF6534"/>
    <property type="match status" value="1"/>
</dbReference>
<accession>A0A2G8S8E2</accession>
<evidence type="ECO:0000313" key="3">
    <source>
        <dbReference type="EMBL" id="PIL30031.1"/>
    </source>
</evidence>
<dbReference type="InterPro" id="IPR045339">
    <property type="entry name" value="DUF6534"/>
</dbReference>
<protein>
    <recommendedName>
        <fullName evidence="2">DUF6534 domain-containing protein</fullName>
    </recommendedName>
</protein>
<evidence type="ECO:0000259" key="2">
    <source>
        <dbReference type="Pfam" id="PF20152"/>
    </source>
</evidence>
<keyword evidence="4" id="KW-1185">Reference proteome</keyword>
<proteinExistence type="predicted"/>
<name>A0A2G8S8E2_9APHY</name>
<evidence type="ECO:0000256" key="1">
    <source>
        <dbReference type="SAM" id="Phobius"/>
    </source>
</evidence>
<dbReference type="PANTHER" id="PTHR40465">
    <property type="entry name" value="CHROMOSOME 1, WHOLE GENOME SHOTGUN SEQUENCE"/>
    <property type="match status" value="1"/>
</dbReference>
<feature type="transmembrane region" description="Helical" evidence="1">
    <location>
        <begin position="130"/>
        <end position="146"/>
    </location>
</feature>
<dbReference type="PANTHER" id="PTHR40465:SF1">
    <property type="entry name" value="DUF6534 DOMAIN-CONTAINING PROTEIN"/>
    <property type="match status" value="1"/>
</dbReference>
<evidence type="ECO:0000313" key="4">
    <source>
        <dbReference type="Proteomes" id="UP000230002"/>
    </source>
</evidence>
<feature type="transmembrane region" description="Helical" evidence="1">
    <location>
        <begin position="41"/>
        <end position="64"/>
    </location>
</feature>
<gene>
    <name evidence="3" type="ORF">GSI_07943</name>
</gene>
<feature type="transmembrane region" description="Helical" evidence="1">
    <location>
        <begin position="212"/>
        <end position="232"/>
    </location>
</feature>
<keyword evidence="1" id="KW-0472">Membrane</keyword>
<reference evidence="3 4" key="1">
    <citation type="journal article" date="2015" name="Sci. Rep.">
        <title>Chromosome-level genome map provides insights into diverse defense mechanisms in the medicinal fungus Ganoderma sinense.</title>
        <authorList>
            <person name="Zhu Y."/>
            <person name="Xu J."/>
            <person name="Sun C."/>
            <person name="Zhou S."/>
            <person name="Xu H."/>
            <person name="Nelson D.R."/>
            <person name="Qian J."/>
            <person name="Song J."/>
            <person name="Luo H."/>
            <person name="Xiang L."/>
            <person name="Li Y."/>
            <person name="Xu Z."/>
            <person name="Ji A."/>
            <person name="Wang L."/>
            <person name="Lu S."/>
            <person name="Hayward A."/>
            <person name="Sun W."/>
            <person name="Li X."/>
            <person name="Schwartz D.C."/>
            <person name="Wang Y."/>
            <person name="Chen S."/>
        </authorList>
    </citation>
    <scope>NUCLEOTIDE SEQUENCE [LARGE SCALE GENOMIC DNA]</scope>
    <source>
        <strain evidence="3 4">ZZ0214-1</strain>
    </source>
</reference>